<reference evidence="2 3" key="1">
    <citation type="submission" date="2019-07" db="EMBL/GenBank/DDBJ databases">
        <title>Whole genome shotgun sequence of Skermanella aerolata NBRC 106429.</title>
        <authorList>
            <person name="Hosoyama A."/>
            <person name="Uohara A."/>
            <person name="Ohji S."/>
            <person name="Ichikawa N."/>
        </authorList>
    </citation>
    <scope>NUCLEOTIDE SEQUENCE [LARGE SCALE GENOMIC DNA]</scope>
    <source>
        <strain evidence="2 3">NBRC 106429</strain>
    </source>
</reference>
<dbReference type="InterPro" id="IPR002938">
    <property type="entry name" value="FAD-bd"/>
</dbReference>
<dbReference type="AlphaFoldDB" id="A0A512DXR1"/>
<evidence type="ECO:0000259" key="1">
    <source>
        <dbReference type="Pfam" id="PF01494"/>
    </source>
</evidence>
<dbReference type="Gene3D" id="3.50.50.60">
    <property type="entry name" value="FAD/NAD(P)-binding domain"/>
    <property type="match status" value="1"/>
</dbReference>
<dbReference type="Pfam" id="PF01494">
    <property type="entry name" value="FAD_binding_3"/>
    <property type="match status" value="1"/>
</dbReference>
<comment type="caution">
    <text evidence="2">The sequence shown here is derived from an EMBL/GenBank/DDBJ whole genome shotgun (WGS) entry which is preliminary data.</text>
</comment>
<protein>
    <submittedName>
        <fullName evidence="2">Hydroxylase</fullName>
    </submittedName>
</protein>
<accession>A0A512DXR1</accession>
<proteinExistence type="predicted"/>
<dbReference type="GO" id="GO:0071949">
    <property type="term" value="F:FAD binding"/>
    <property type="evidence" value="ECO:0007669"/>
    <property type="project" value="InterPro"/>
</dbReference>
<keyword evidence="3" id="KW-1185">Reference proteome</keyword>
<sequence>MVSTNQQFDCDVLVVGGGPAGSTASALLAGKGHKVILLEKERHPRFHIGESLLPLNLPLLEQLGVLEEVERVGMLKYGAEFVSPYHNKAVTFDFAKAWDKGKPYAFQVRRSEFDHILIRNAAAKGATVVEGCKVTGVEFPETGGAVATARDEDGGTRTVRARFLVDASGRDTLLASRFGIKKRNRKHNSAAMFGHFTGAHRLPGKAEGNITVFWFDHGWFWFIPLADGTTSVGAVCWPYYIKSRKTDQTTFFKDTIALCPALAERLKDAELTGQVTGTGNFSYQADRMTGPDYLMLGDAFAFIDPVFSTGVYLAMNSAFRGADAVDTCLRHPEKAELALKNFDSEIRRGIGTFSWYIYRVTTPAMRNLFMGPRNVFRVEEALLSLLAGDVFRPSPIRSRLRIFKAIYYMNAALDLKANVRAWLRRRRNVRVATGEVT</sequence>
<dbReference type="Proteomes" id="UP000321523">
    <property type="component" value="Unassembled WGS sequence"/>
</dbReference>
<evidence type="ECO:0000313" key="3">
    <source>
        <dbReference type="Proteomes" id="UP000321523"/>
    </source>
</evidence>
<gene>
    <name evidence="2" type="ORF">SAE02_53740</name>
</gene>
<evidence type="ECO:0000313" key="2">
    <source>
        <dbReference type="EMBL" id="GEO41226.1"/>
    </source>
</evidence>
<dbReference type="PANTHER" id="PTHR43747:SF1">
    <property type="entry name" value="SLR1998 PROTEIN"/>
    <property type="match status" value="1"/>
</dbReference>
<name>A0A512DXR1_9PROT</name>
<dbReference type="SUPFAM" id="SSF51905">
    <property type="entry name" value="FAD/NAD(P)-binding domain"/>
    <property type="match status" value="1"/>
</dbReference>
<dbReference type="EMBL" id="BJYZ01000026">
    <property type="protein sequence ID" value="GEO41226.1"/>
    <property type="molecule type" value="Genomic_DNA"/>
</dbReference>
<organism evidence="2 3">
    <name type="scientific">Skermanella aerolata</name>
    <dbReference type="NCBI Taxonomy" id="393310"/>
    <lineage>
        <taxon>Bacteria</taxon>
        <taxon>Pseudomonadati</taxon>
        <taxon>Pseudomonadota</taxon>
        <taxon>Alphaproteobacteria</taxon>
        <taxon>Rhodospirillales</taxon>
        <taxon>Azospirillaceae</taxon>
        <taxon>Skermanella</taxon>
    </lineage>
</organism>
<dbReference type="InterPro" id="IPR050816">
    <property type="entry name" value="Flavin-dep_Halogenase_NPB"/>
</dbReference>
<dbReference type="RefSeq" id="WP_044434167.1">
    <property type="nucleotide sequence ID" value="NZ_BJYZ01000026.1"/>
</dbReference>
<dbReference type="PANTHER" id="PTHR43747">
    <property type="entry name" value="FAD-BINDING PROTEIN"/>
    <property type="match status" value="1"/>
</dbReference>
<dbReference type="PRINTS" id="PR00420">
    <property type="entry name" value="RNGMNOXGNASE"/>
</dbReference>
<dbReference type="InterPro" id="IPR036188">
    <property type="entry name" value="FAD/NAD-bd_sf"/>
</dbReference>
<dbReference type="OrthoDB" id="9799983at2"/>
<feature type="domain" description="FAD-binding" evidence="1">
    <location>
        <begin position="9"/>
        <end position="320"/>
    </location>
</feature>